<name>A0ABU2N8D9_9PSEU</name>
<proteinExistence type="predicted"/>
<evidence type="ECO:0000313" key="2">
    <source>
        <dbReference type="Proteomes" id="UP001183202"/>
    </source>
</evidence>
<dbReference type="RefSeq" id="WP_311556231.1">
    <property type="nucleotide sequence ID" value="NZ_JAVREJ010000006.1"/>
</dbReference>
<keyword evidence="2" id="KW-1185">Reference proteome</keyword>
<evidence type="ECO:0000313" key="1">
    <source>
        <dbReference type="EMBL" id="MDT0350212.1"/>
    </source>
</evidence>
<comment type="caution">
    <text evidence="1">The sequence shown here is derived from an EMBL/GenBank/DDBJ whole genome shotgun (WGS) entry which is preliminary data.</text>
</comment>
<organism evidence="1 2">
    <name type="scientific">Pseudonocardia charpentierae</name>
    <dbReference type="NCBI Taxonomy" id="3075545"/>
    <lineage>
        <taxon>Bacteria</taxon>
        <taxon>Bacillati</taxon>
        <taxon>Actinomycetota</taxon>
        <taxon>Actinomycetes</taxon>
        <taxon>Pseudonocardiales</taxon>
        <taxon>Pseudonocardiaceae</taxon>
        <taxon>Pseudonocardia</taxon>
    </lineage>
</organism>
<protein>
    <recommendedName>
        <fullName evidence="3">Sulfurtransferase FdhD</fullName>
    </recommendedName>
</protein>
<dbReference type="EMBL" id="JAVREJ010000006">
    <property type="protein sequence ID" value="MDT0350212.1"/>
    <property type="molecule type" value="Genomic_DNA"/>
</dbReference>
<evidence type="ECO:0008006" key="3">
    <source>
        <dbReference type="Google" id="ProtNLM"/>
    </source>
</evidence>
<sequence length="107" mass="11393">MAAPAPPRIAIDGDDGSTLAVATIDFIDPDVVRAALHVSPGHLPPGTRTRLVDAVFDDPDIRSRRQVQVSLPLGDTEILDRLRERGVLTTFRAAGSTCLVEADLPLA</sequence>
<accession>A0ABU2N8D9</accession>
<dbReference type="Proteomes" id="UP001183202">
    <property type="component" value="Unassembled WGS sequence"/>
</dbReference>
<reference evidence="2" key="1">
    <citation type="submission" date="2023-07" db="EMBL/GenBank/DDBJ databases">
        <title>30 novel species of actinomycetes from the DSMZ collection.</title>
        <authorList>
            <person name="Nouioui I."/>
        </authorList>
    </citation>
    <scope>NUCLEOTIDE SEQUENCE [LARGE SCALE GENOMIC DNA]</scope>
    <source>
        <strain evidence="2">DSM 45834</strain>
    </source>
</reference>
<gene>
    <name evidence="1" type="ORF">RM445_11825</name>
</gene>